<keyword evidence="5 10" id="KW-1133">Transmembrane helix</keyword>
<proteinExistence type="inferred from homology"/>
<dbReference type="PRINTS" id="PR00899">
    <property type="entry name" value="GPCRSTE3"/>
</dbReference>
<keyword evidence="8" id="KW-0675">Receptor</keyword>
<keyword evidence="3" id="KW-0589">Pheromone response</keyword>
<protein>
    <recommendedName>
        <fullName evidence="13">Pheromone a factor receptor</fullName>
    </recommendedName>
</protein>
<dbReference type="PANTHER" id="PTHR28097:SF1">
    <property type="entry name" value="PHEROMONE A FACTOR RECEPTOR"/>
    <property type="match status" value="1"/>
</dbReference>
<dbReference type="OrthoDB" id="2874149at2759"/>
<dbReference type="CDD" id="cd14966">
    <property type="entry name" value="7tmD_STE3"/>
    <property type="match status" value="1"/>
</dbReference>
<accession>M7NMS4</accession>
<feature type="transmembrane region" description="Helical" evidence="10">
    <location>
        <begin position="6"/>
        <end position="23"/>
    </location>
</feature>
<dbReference type="Pfam" id="PF02076">
    <property type="entry name" value="STE3"/>
    <property type="match status" value="1"/>
</dbReference>
<dbReference type="OMA" id="IPPLIWH"/>
<evidence type="ECO:0000313" key="11">
    <source>
        <dbReference type="EMBL" id="EMR08532.1"/>
    </source>
</evidence>
<feature type="transmembrane region" description="Helical" evidence="10">
    <location>
        <begin position="113"/>
        <end position="134"/>
    </location>
</feature>
<reference evidence="12" key="1">
    <citation type="journal article" date="2016" name="Nat. Commun.">
        <title>Genome analysis of three Pneumocystis species reveals adaptation mechanisms to life exclusively in mammalian hosts.</title>
        <authorList>
            <person name="Ma L."/>
            <person name="Chen Z."/>
            <person name="Huang D.W."/>
            <person name="Kutty G."/>
            <person name="Ishihara M."/>
            <person name="Wang H."/>
            <person name="Abouelleil A."/>
            <person name="Bishop L."/>
            <person name="Davey E."/>
            <person name="Deng R."/>
            <person name="Deng X."/>
            <person name="Fan L."/>
            <person name="Fantoni G."/>
            <person name="Fitzgerald M."/>
            <person name="Gogineni E."/>
            <person name="Goldberg J.M."/>
            <person name="Handley G."/>
            <person name="Hu X."/>
            <person name="Huber C."/>
            <person name="Jiao X."/>
            <person name="Jones K."/>
            <person name="Levin J.Z."/>
            <person name="Liu Y."/>
            <person name="Macdonald P."/>
            <person name="Melnikov A."/>
            <person name="Raley C."/>
            <person name="Sassi M."/>
            <person name="Sherman B.T."/>
            <person name="Song X."/>
            <person name="Sykes S."/>
            <person name="Tran B."/>
            <person name="Walsh L."/>
            <person name="Xia Y."/>
            <person name="Yang J."/>
            <person name="Young S."/>
            <person name="Zeng Q."/>
            <person name="Zheng X."/>
            <person name="Stephens R."/>
            <person name="Nusbaum C."/>
            <person name="Birren B.W."/>
            <person name="Azadi P."/>
            <person name="Lempicki R.A."/>
            <person name="Cuomo C.A."/>
            <person name="Kovacs J.A."/>
        </authorList>
    </citation>
    <scope>NUCLEOTIDE SEQUENCE [LARGE SCALE GENOMIC DNA]</scope>
    <source>
        <strain evidence="12">B123</strain>
    </source>
</reference>
<evidence type="ECO:0000256" key="2">
    <source>
        <dbReference type="ARBA" id="ARBA00011085"/>
    </source>
</evidence>
<evidence type="ECO:0000256" key="5">
    <source>
        <dbReference type="ARBA" id="ARBA00022989"/>
    </source>
</evidence>
<dbReference type="Proteomes" id="UP000011958">
    <property type="component" value="Unassembled WGS sequence"/>
</dbReference>
<feature type="transmembrane region" description="Helical" evidence="10">
    <location>
        <begin position="30"/>
        <end position="53"/>
    </location>
</feature>
<evidence type="ECO:0000256" key="7">
    <source>
        <dbReference type="ARBA" id="ARBA00023136"/>
    </source>
</evidence>
<keyword evidence="12" id="KW-1185">Reference proteome</keyword>
<feature type="transmembrane region" description="Helical" evidence="10">
    <location>
        <begin position="154"/>
        <end position="177"/>
    </location>
</feature>
<feature type="transmembrane region" description="Helical" evidence="10">
    <location>
        <begin position="73"/>
        <end position="92"/>
    </location>
</feature>
<evidence type="ECO:0000256" key="8">
    <source>
        <dbReference type="ARBA" id="ARBA00023170"/>
    </source>
</evidence>
<keyword evidence="7 10" id="KW-0472">Membrane</keyword>
<evidence type="ECO:0008006" key="13">
    <source>
        <dbReference type="Google" id="ProtNLM"/>
    </source>
</evidence>
<keyword evidence="6" id="KW-0297">G-protein coupled receptor</keyword>
<comment type="subcellular location">
    <subcellularLocation>
        <location evidence="1">Membrane</location>
        <topology evidence="1">Multi-pass membrane protein</topology>
    </subcellularLocation>
</comment>
<dbReference type="RefSeq" id="XP_007875064.1">
    <property type="nucleotide sequence ID" value="XM_007876873.1"/>
</dbReference>
<keyword evidence="4 10" id="KW-0812">Transmembrane</keyword>
<evidence type="ECO:0000256" key="10">
    <source>
        <dbReference type="SAM" id="Phobius"/>
    </source>
</evidence>
<dbReference type="VEuPathDB" id="FungiDB:PNEG_03013"/>
<dbReference type="GO" id="GO:0004932">
    <property type="term" value="F:mating-type factor pheromone receptor activity"/>
    <property type="evidence" value="ECO:0007669"/>
    <property type="project" value="InterPro"/>
</dbReference>
<organism evidence="11 12">
    <name type="scientific">Pneumocystis murina (strain B123)</name>
    <name type="common">Mouse pneumocystis pneumonia agent</name>
    <name type="synonym">Pneumocystis carinii f. sp. muris</name>
    <dbReference type="NCBI Taxonomy" id="1069680"/>
    <lineage>
        <taxon>Eukaryota</taxon>
        <taxon>Fungi</taxon>
        <taxon>Dikarya</taxon>
        <taxon>Ascomycota</taxon>
        <taxon>Taphrinomycotina</taxon>
        <taxon>Pneumocystomycetes</taxon>
        <taxon>Pneumocystaceae</taxon>
        <taxon>Pneumocystis</taxon>
    </lineage>
</organism>
<gene>
    <name evidence="11" type="ORF">PNEG_03013</name>
</gene>
<evidence type="ECO:0000256" key="1">
    <source>
        <dbReference type="ARBA" id="ARBA00004141"/>
    </source>
</evidence>
<sequence length="396" mass="46151">MGEVFYIFFCLIGFLCSIIPSIWHWKYRNVAPLCLIFWISSTNLIYFINSIIWFNGSKSTYRGDLYCDIVTKLILGSVTGELGATVAITHYLSKIMKSSYSSIQSKITRRNQAIEDILFSFTCPIIIMSLHYIVQPARYVIDGISGCMPWTDRSWLAVIIVLLWPPVFGSISAYYSVKVIISYFKKRNEFQTILKDSKSSMTLSRFIRLIGLSSLIIAIYLPLNIYLLAINIAQIIKSNIKYSWSDVHNWNSSIFYLPKSNMPFNRWLSPSNGIIVFIFFGMGNDAILMYKEIARKLYITQFFHFVQKKIFKKKTEDNKNSQDYYNSYSFEKSLNSCPPLFYNQTRDVRILENGSLNDYSSPPIYTDHDKYNLDLSIYNQYYRDNSNINNKYGPRK</sequence>
<dbReference type="PANTHER" id="PTHR28097">
    <property type="entry name" value="PHEROMONE A FACTOR RECEPTOR"/>
    <property type="match status" value="1"/>
</dbReference>
<keyword evidence="9" id="KW-0807">Transducer</keyword>
<dbReference type="GO" id="GO:0000750">
    <property type="term" value="P:pheromone-dependent signal transduction involved in conjugation with cellular fusion"/>
    <property type="evidence" value="ECO:0007669"/>
    <property type="project" value="TreeGrafter"/>
</dbReference>
<evidence type="ECO:0000313" key="12">
    <source>
        <dbReference type="Proteomes" id="UP000011958"/>
    </source>
</evidence>
<feature type="transmembrane region" description="Helical" evidence="10">
    <location>
        <begin position="209"/>
        <end position="236"/>
    </location>
</feature>
<dbReference type="EMBL" id="AFWA02000015">
    <property type="protein sequence ID" value="EMR08532.1"/>
    <property type="molecule type" value="Genomic_DNA"/>
</dbReference>
<dbReference type="STRING" id="1069680.M7NMS4"/>
<evidence type="ECO:0000256" key="3">
    <source>
        <dbReference type="ARBA" id="ARBA00022507"/>
    </source>
</evidence>
<dbReference type="eggNOG" id="ENOG502S44N">
    <property type="taxonomic scope" value="Eukaryota"/>
</dbReference>
<dbReference type="InterPro" id="IPR001499">
    <property type="entry name" value="GPCR_STE3"/>
</dbReference>
<feature type="transmembrane region" description="Helical" evidence="10">
    <location>
        <begin position="267"/>
        <end position="288"/>
    </location>
</feature>
<dbReference type="GO" id="GO:0005886">
    <property type="term" value="C:plasma membrane"/>
    <property type="evidence" value="ECO:0007669"/>
    <property type="project" value="TreeGrafter"/>
</dbReference>
<comment type="similarity">
    <text evidence="2">Belongs to the G-protein coupled receptor 4 family.</text>
</comment>
<comment type="caution">
    <text evidence="11">The sequence shown here is derived from an EMBL/GenBank/DDBJ whole genome shotgun (WGS) entry which is preliminary data.</text>
</comment>
<dbReference type="AlphaFoldDB" id="M7NMS4"/>
<evidence type="ECO:0000256" key="4">
    <source>
        <dbReference type="ARBA" id="ARBA00022692"/>
    </source>
</evidence>
<dbReference type="GeneID" id="19896700"/>
<evidence type="ECO:0000256" key="6">
    <source>
        <dbReference type="ARBA" id="ARBA00023040"/>
    </source>
</evidence>
<name>M7NMS4_PNEMU</name>
<evidence type="ECO:0000256" key="9">
    <source>
        <dbReference type="ARBA" id="ARBA00023224"/>
    </source>
</evidence>
<dbReference type="HOGENOM" id="CLU_027592_4_0_1"/>